<sequence length="304" mass="34935">MTAFPDYSDGKAPYTVGERTYETYYKIFGDLSSGKRPLIVVHGGPSFTHDYLLPISDLASTHSTAVVFYDQIGTGLSTHVRERKGDTDFWTFDFFIDELLNLLAHLKIEEYDYLGHSWGGILGQELVLRRHPKGMRNFILANTIPNRKWWDISFMQLLEKADIPEQAKKTIVSQSATREERWAAVQLFYAQYGCMVQPFPEDFLRSMAYHFGENADTTTDDAMNAQGGELNGWDVRDKLGEIYVPTLVLNGARDFAQDWIVTPFIDKISGVKWVKFEHSSHTPFWEERDEFNRVLADYLGCERA</sequence>
<evidence type="ECO:0000259" key="3">
    <source>
        <dbReference type="Pfam" id="PF00561"/>
    </source>
</evidence>
<dbReference type="InterPro" id="IPR002410">
    <property type="entry name" value="Peptidase_S33"/>
</dbReference>
<gene>
    <name evidence="4" type="ORF">SCHCODRAFT_55461</name>
</gene>
<evidence type="ECO:0000313" key="5">
    <source>
        <dbReference type="Proteomes" id="UP000007431"/>
    </source>
</evidence>
<dbReference type="PIRSF" id="PIRSF005539">
    <property type="entry name" value="Pept_S33_TRI_F1"/>
    <property type="match status" value="1"/>
</dbReference>
<dbReference type="EMBL" id="GL377306">
    <property type="protein sequence ID" value="EFI96937.1"/>
    <property type="molecule type" value="Genomic_DNA"/>
</dbReference>
<dbReference type="HOGENOM" id="CLU_020336_15_1_1"/>
<dbReference type="InterPro" id="IPR000073">
    <property type="entry name" value="AB_hydrolase_1"/>
</dbReference>
<dbReference type="eggNOG" id="ENOG502S8ER">
    <property type="taxonomic scope" value="Eukaryota"/>
</dbReference>
<dbReference type="ESTHER" id="schcm-d8q5a7">
    <property type="family name" value="Proline_iminopeptidase"/>
</dbReference>
<dbReference type="GeneID" id="9589922"/>
<evidence type="ECO:0000256" key="2">
    <source>
        <dbReference type="ARBA" id="ARBA00022801"/>
    </source>
</evidence>
<evidence type="ECO:0000313" key="4">
    <source>
        <dbReference type="EMBL" id="EFI96937.1"/>
    </source>
</evidence>
<dbReference type="AlphaFoldDB" id="D8Q5A7"/>
<dbReference type="InParanoid" id="D8Q5A7"/>
<feature type="domain" description="AB hydrolase-1" evidence="3">
    <location>
        <begin position="37"/>
        <end position="287"/>
    </location>
</feature>
<evidence type="ECO:0000256" key="1">
    <source>
        <dbReference type="ARBA" id="ARBA00010088"/>
    </source>
</evidence>
<dbReference type="GO" id="GO:0008233">
    <property type="term" value="F:peptidase activity"/>
    <property type="evidence" value="ECO:0007669"/>
    <property type="project" value="InterPro"/>
</dbReference>
<reference evidence="4 5" key="1">
    <citation type="journal article" date="2010" name="Nat. Biotechnol.">
        <title>Genome sequence of the model mushroom Schizophyllum commune.</title>
        <authorList>
            <person name="Ohm R.A."/>
            <person name="de Jong J.F."/>
            <person name="Lugones L.G."/>
            <person name="Aerts A."/>
            <person name="Kothe E."/>
            <person name="Stajich J.E."/>
            <person name="de Vries R.P."/>
            <person name="Record E."/>
            <person name="Levasseur A."/>
            <person name="Baker S.E."/>
            <person name="Bartholomew K.A."/>
            <person name="Coutinho P.M."/>
            <person name="Erdmann S."/>
            <person name="Fowler T.J."/>
            <person name="Gathman A.C."/>
            <person name="Lombard V."/>
            <person name="Henrissat B."/>
            <person name="Knabe N."/>
            <person name="Kuees U."/>
            <person name="Lilly W.W."/>
            <person name="Lindquist E."/>
            <person name="Lucas S."/>
            <person name="Magnuson J.K."/>
            <person name="Piumi F."/>
            <person name="Raudaskoski M."/>
            <person name="Salamov A."/>
            <person name="Schmutz J."/>
            <person name="Schwarze F.W.M.R."/>
            <person name="vanKuyk P.A."/>
            <person name="Horton J.S."/>
            <person name="Grigoriev I.V."/>
            <person name="Woesten H.A.B."/>
        </authorList>
    </citation>
    <scope>NUCLEOTIDE SEQUENCE [LARGE SCALE GENOMIC DNA]</scope>
    <source>
        <strain evidence="5">H4-8 / FGSC 9210</strain>
    </source>
</reference>
<dbReference type="PRINTS" id="PR00793">
    <property type="entry name" value="PROAMNOPTASE"/>
</dbReference>
<comment type="similarity">
    <text evidence="1">Belongs to the peptidase S33 family.</text>
</comment>
<dbReference type="InterPro" id="IPR029058">
    <property type="entry name" value="AB_hydrolase_fold"/>
</dbReference>
<dbReference type="KEGG" id="scm:SCHCO_02625721"/>
<protein>
    <recommendedName>
        <fullName evidence="3">AB hydrolase-1 domain-containing protein</fullName>
    </recommendedName>
</protein>
<dbReference type="GO" id="GO:0006508">
    <property type="term" value="P:proteolysis"/>
    <property type="evidence" value="ECO:0007669"/>
    <property type="project" value="InterPro"/>
</dbReference>
<dbReference type="PANTHER" id="PTHR43433:SF5">
    <property type="entry name" value="AB HYDROLASE-1 DOMAIN-CONTAINING PROTEIN"/>
    <property type="match status" value="1"/>
</dbReference>
<dbReference type="InterPro" id="IPR050471">
    <property type="entry name" value="AB_hydrolase"/>
</dbReference>
<dbReference type="SUPFAM" id="SSF53474">
    <property type="entry name" value="alpha/beta-Hydrolases"/>
    <property type="match status" value="1"/>
</dbReference>
<keyword evidence="5" id="KW-1185">Reference proteome</keyword>
<dbReference type="Pfam" id="PF00561">
    <property type="entry name" value="Abhydrolase_1"/>
    <property type="match status" value="1"/>
</dbReference>
<dbReference type="VEuPathDB" id="FungiDB:SCHCODRAFT_02625721"/>
<proteinExistence type="inferred from homology"/>
<dbReference type="Proteomes" id="UP000007431">
    <property type="component" value="Unassembled WGS sequence"/>
</dbReference>
<dbReference type="OMA" id="YLYGQSF"/>
<dbReference type="OrthoDB" id="190201at2759"/>
<keyword evidence="2" id="KW-0378">Hydrolase</keyword>
<name>D8Q5A7_SCHCM</name>
<accession>D8Q5A7</accession>
<dbReference type="RefSeq" id="XP_003031840.1">
    <property type="nucleotide sequence ID" value="XM_003031794.1"/>
</dbReference>
<organism evidence="5">
    <name type="scientific">Schizophyllum commune (strain H4-8 / FGSC 9210)</name>
    <name type="common">Split gill fungus</name>
    <dbReference type="NCBI Taxonomy" id="578458"/>
    <lineage>
        <taxon>Eukaryota</taxon>
        <taxon>Fungi</taxon>
        <taxon>Dikarya</taxon>
        <taxon>Basidiomycota</taxon>
        <taxon>Agaricomycotina</taxon>
        <taxon>Agaricomycetes</taxon>
        <taxon>Agaricomycetidae</taxon>
        <taxon>Agaricales</taxon>
        <taxon>Schizophyllaceae</taxon>
        <taxon>Schizophyllum</taxon>
    </lineage>
</organism>
<dbReference type="PANTHER" id="PTHR43433">
    <property type="entry name" value="HYDROLASE, ALPHA/BETA FOLD FAMILY PROTEIN"/>
    <property type="match status" value="1"/>
</dbReference>
<dbReference type="InterPro" id="IPR005945">
    <property type="entry name" value="Pro_imino_pep"/>
</dbReference>
<dbReference type="Gene3D" id="3.40.50.1820">
    <property type="entry name" value="alpha/beta hydrolase"/>
    <property type="match status" value="1"/>
</dbReference>